<organism evidence="2 3">
    <name type="scientific">Oryza sativa subsp. japonica</name>
    <name type="common">Rice</name>
    <dbReference type="NCBI Taxonomy" id="39947"/>
    <lineage>
        <taxon>Eukaryota</taxon>
        <taxon>Viridiplantae</taxon>
        <taxon>Streptophyta</taxon>
        <taxon>Embryophyta</taxon>
        <taxon>Tracheophyta</taxon>
        <taxon>Spermatophyta</taxon>
        <taxon>Magnoliopsida</taxon>
        <taxon>Liliopsida</taxon>
        <taxon>Poales</taxon>
        <taxon>Poaceae</taxon>
        <taxon>BOP clade</taxon>
        <taxon>Oryzoideae</taxon>
        <taxon>Oryzeae</taxon>
        <taxon>Oryzinae</taxon>
        <taxon>Oryza</taxon>
        <taxon>Oryza sativa</taxon>
    </lineage>
</organism>
<reference evidence="2 3" key="3">
    <citation type="journal article" date="2013" name="Rice">
        <title>Improvement of the Oryza sativa Nipponbare reference genome using next generation sequence and optical map data.</title>
        <authorList>
            <person name="Kawahara Y."/>
            <person name="de la Bastide M."/>
            <person name="Hamilton J.P."/>
            <person name="Kanamori H."/>
            <person name="McCombie W.R."/>
            <person name="Ouyang S."/>
            <person name="Schwartz D.C."/>
            <person name="Tanaka T."/>
            <person name="Wu J."/>
            <person name="Zhou S."/>
            <person name="Childs K.L."/>
            <person name="Davidson R.M."/>
            <person name="Lin H."/>
            <person name="Quesada-Ocampo L."/>
            <person name="Vaillancourt B."/>
            <person name="Sakai H."/>
            <person name="Lee S.S."/>
            <person name="Kim J."/>
            <person name="Numa H."/>
            <person name="Itoh T."/>
            <person name="Buell C.R."/>
            <person name="Matsumoto T."/>
        </authorList>
    </citation>
    <scope>NUCLEOTIDE SEQUENCE [LARGE SCALE GENOMIC DNA]</scope>
    <source>
        <strain evidence="3">cv. Nipponbare</strain>
    </source>
</reference>
<accession>A0A0P0WS61</accession>
<dbReference type="AlphaFoldDB" id="A0A0P0WS61"/>
<dbReference type="EMBL" id="AP014962">
    <property type="protein sequence ID" value="BAS96116.1"/>
    <property type="molecule type" value="Genomic_DNA"/>
</dbReference>
<feature type="compositionally biased region" description="Acidic residues" evidence="1">
    <location>
        <begin position="37"/>
        <end position="57"/>
    </location>
</feature>
<dbReference type="InParanoid" id="A0A0P0WS61"/>
<proteinExistence type="predicted"/>
<name>A0A0P0WS61_ORYSJ</name>
<keyword evidence="3" id="KW-1185">Reference proteome</keyword>
<dbReference type="PaxDb" id="39947-A0A0P0WS61"/>
<evidence type="ECO:0000256" key="1">
    <source>
        <dbReference type="SAM" id="MobiDB-lite"/>
    </source>
</evidence>
<dbReference type="Gramene" id="Os06t0143750-00">
    <property type="protein sequence ID" value="Os06t0143750-00"/>
    <property type="gene ID" value="Os06g0143750"/>
</dbReference>
<sequence>MDDPEQSLELLQRHDDRRAAHESRQRRLRQEIHDEPQPEEAEGGLEDAGEEGGGEGELEVEDGLLVRRHRLPEHRPHHQRRYRHRPYSQIPRATQQRVDQRRHEARICIHHMCRLASLALRACLRDGEAGNGEAGDDVGAEEAEAVVGAPMEDGEEVLQREHQPPRGRLVLELVERVVGEEHLRQPLPQRLRRRPPLRHRHLVQLRRRRRRHRRRLAPRRRRRGDHRRGRRRLRRWRLDVVGEAVHLVVDNHG</sequence>
<feature type="region of interest" description="Disordered" evidence="1">
    <location>
        <begin position="1"/>
        <end position="57"/>
    </location>
</feature>
<gene>
    <name evidence="2" type="ordered locus">Os06g0143750</name>
    <name evidence="2" type="ORF">OSNPB_060143750</name>
</gene>
<protein>
    <submittedName>
        <fullName evidence="2">Os06g0143750 protein</fullName>
    </submittedName>
</protein>
<feature type="region of interest" description="Disordered" evidence="1">
    <location>
        <begin position="207"/>
        <end position="228"/>
    </location>
</feature>
<evidence type="ECO:0000313" key="3">
    <source>
        <dbReference type="Proteomes" id="UP000059680"/>
    </source>
</evidence>
<feature type="compositionally biased region" description="Basic and acidic residues" evidence="1">
    <location>
        <begin position="11"/>
        <end position="36"/>
    </location>
</feature>
<feature type="compositionally biased region" description="Basic residues" evidence="1">
    <location>
        <begin position="71"/>
        <end position="86"/>
    </location>
</feature>
<feature type="region of interest" description="Disordered" evidence="1">
    <location>
        <begin position="71"/>
        <end position="98"/>
    </location>
</feature>
<evidence type="ECO:0000313" key="2">
    <source>
        <dbReference type="EMBL" id="BAS96116.1"/>
    </source>
</evidence>
<reference evidence="3" key="1">
    <citation type="journal article" date="2005" name="Nature">
        <title>The map-based sequence of the rice genome.</title>
        <authorList>
            <consortium name="International rice genome sequencing project (IRGSP)"/>
            <person name="Matsumoto T."/>
            <person name="Wu J."/>
            <person name="Kanamori H."/>
            <person name="Katayose Y."/>
            <person name="Fujisawa M."/>
            <person name="Namiki N."/>
            <person name="Mizuno H."/>
            <person name="Yamamoto K."/>
            <person name="Antonio B.A."/>
            <person name="Baba T."/>
            <person name="Sakata K."/>
            <person name="Nagamura Y."/>
            <person name="Aoki H."/>
            <person name="Arikawa K."/>
            <person name="Arita K."/>
            <person name="Bito T."/>
            <person name="Chiden Y."/>
            <person name="Fujitsuka N."/>
            <person name="Fukunaka R."/>
            <person name="Hamada M."/>
            <person name="Harada C."/>
            <person name="Hayashi A."/>
            <person name="Hijishita S."/>
            <person name="Honda M."/>
            <person name="Hosokawa S."/>
            <person name="Ichikawa Y."/>
            <person name="Idonuma A."/>
            <person name="Iijima M."/>
            <person name="Ikeda M."/>
            <person name="Ikeno M."/>
            <person name="Ito K."/>
            <person name="Ito S."/>
            <person name="Ito T."/>
            <person name="Ito Y."/>
            <person name="Ito Y."/>
            <person name="Iwabuchi A."/>
            <person name="Kamiya K."/>
            <person name="Karasawa W."/>
            <person name="Kurita K."/>
            <person name="Katagiri S."/>
            <person name="Kikuta A."/>
            <person name="Kobayashi H."/>
            <person name="Kobayashi N."/>
            <person name="Machita K."/>
            <person name="Maehara T."/>
            <person name="Masukawa M."/>
            <person name="Mizubayashi T."/>
            <person name="Mukai Y."/>
            <person name="Nagasaki H."/>
            <person name="Nagata Y."/>
            <person name="Naito S."/>
            <person name="Nakashima M."/>
            <person name="Nakama Y."/>
            <person name="Nakamichi Y."/>
            <person name="Nakamura M."/>
            <person name="Meguro A."/>
            <person name="Negishi M."/>
            <person name="Ohta I."/>
            <person name="Ohta T."/>
            <person name="Okamoto M."/>
            <person name="Ono N."/>
            <person name="Saji S."/>
            <person name="Sakaguchi M."/>
            <person name="Sakai K."/>
            <person name="Shibata M."/>
            <person name="Shimokawa T."/>
            <person name="Song J."/>
            <person name="Takazaki Y."/>
            <person name="Terasawa K."/>
            <person name="Tsugane M."/>
            <person name="Tsuji K."/>
            <person name="Ueda S."/>
            <person name="Waki K."/>
            <person name="Yamagata H."/>
            <person name="Yamamoto M."/>
            <person name="Yamamoto S."/>
            <person name="Yamane H."/>
            <person name="Yoshiki S."/>
            <person name="Yoshihara R."/>
            <person name="Yukawa K."/>
            <person name="Zhong H."/>
            <person name="Yano M."/>
            <person name="Yuan Q."/>
            <person name="Ouyang S."/>
            <person name="Liu J."/>
            <person name="Jones K.M."/>
            <person name="Gansberger K."/>
            <person name="Moffat K."/>
            <person name="Hill J."/>
            <person name="Bera J."/>
            <person name="Fadrosh D."/>
            <person name="Jin S."/>
            <person name="Johri S."/>
            <person name="Kim M."/>
            <person name="Overton L."/>
            <person name="Reardon M."/>
            <person name="Tsitrin T."/>
            <person name="Vuong H."/>
            <person name="Weaver B."/>
            <person name="Ciecko A."/>
            <person name="Tallon L."/>
            <person name="Jackson J."/>
            <person name="Pai G."/>
            <person name="Aken S.V."/>
            <person name="Utterback T."/>
            <person name="Reidmuller S."/>
            <person name="Feldblyum T."/>
            <person name="Hsiao J."/>
            <person name="Zismann V."/>
            <person name="Iobst S."/>
            <person name="de Vazeille A.R."/>
            <person name="Buell C.R."/>
            <person name="Ying K."/>
            <person name="Li Y."/>
            <person name="Lu T."/>
            <person name="Huang Y."/>
            <person name="Zhao Q."/>
            <person name="Feng Q."/>
            <person name="Zhang L."/>
            <person name="Zhu J."/>
            <person name="Weng Q."/>
            <person name="Mu J."/>
            <person name="Lu Y."/>
            <person name="Fan D."/>
            <person name="Liu Y."/>
            <person name="Guan J."/>
            <person name="Zhang Y."/>
            <person name="Yu S."/>
            <person name="Liu X."/>
            <person name="Zhang Y."/>
            <person name="Hong G."/>
            <person name="Han B."/>
            <person name="Choisne N."/>
            <person name="Demange N."/>
            <person name="Orjeda G."/>
            <person name="Samain S."/>
            <person name="Cattolico L."/>
            <person name="Pelletier E."/>
            <person name="Couloux A."/>
            <person name="Segurens B."/>
            <person name="Wincker P."/>
            <person name="D'Hont A."/>
            <person name="Scarpelli C."/>
            <person name="Weissenbach J."/>
            <person name="Salanoubat M."/>
            <person name="Quetier F."/>
            <person name="Yu Y."/>
            <person name="Kim H.R."/>
            <person name="Rambo T."/>
            <person name="Currie J."/>
            <person name="Collura K."/>
            <person name="Luo M."/>
            <person name="Yang T."/>
            <person name="Ammiraju J.S.S."/>
            <person name="Engler F."/>
            <person name="Soderlund C."/>
            <person name="Wing R.A."/>
            <person name="Palmer L.E."/>
            <person name="de la Bastide M."/>
            <person name="Spiegel L."/>
            <person name="Nascimento L."/>
            <person name="Zutavern T."/>
            <person name="O'Shaughnessy A."/>
            <person name="Dike S."/>
            <person name="Dedhia N."/>
            <person name="Preston R."/>
            <person name="Balija V."/>
            <person name="McCombie W.R."/>
            <person name="Chow T."/>
            <person name="Chen H."/>
            <person name="Chung M."/>
            <person name="Chen C."/>
            <person name="Shaw J."/>
            <person name="Wu H."/>
            <person name="Hsiao K."/>
            <person name="Chao Y."/>
            <person name="Chu M."/>
            <person name="Cheng C."/>
            <person name="Hour A."/>
            <person name="Lee P."/>
            <person name="Lin S."/>
            <person name="Lin Y."/>
            <person name="Liou J."/>
            <person name="Liu S."/>
            <person name="Hsing Y."/>
            <person name="Raghuvanshi S."/>
            <person name="Mohanty A."/>
            <person name="Bharti A.K."/>
            <person name="Gaur A."/>
            <person name="Gupta V."/>
            <person name="Kumar D."/>
            <person name="Ravi V."/>
            <person name="Vij S."/>
            <person name="Kapur A."/>
            <person name="Khurana P."/>
            <person name="Khurana P."/>
            <person name="Khurana J.P."/>
            <person name="Tyagi A.K."/>
            <person name="Gaikwad K."/>
            <person name="Singh A."/>
            <person name="Dalal V."/>
            <person name="Srivastava S."/>
            <person name="Dixit A."/>
            <person name="Pal A.K."/>
            <person name="Ghazi I.A."/>
            <person name="Yadav M."/>
            <person name="Pandit A."/>
            <person name="Bhargava A."/>
            <person name="Sureshbabu K."/>
            <person name="Batra K."/>
            <person name="Sharma T.R."/>
            <person name="Mohapatra T."/>
            <person name="Singh N.K."/>
            <person name="Messing J."/>
            <person name="Nelson A.B."/>
            <person name="Fuks G."/>
            <person name="Kavchok S."/>
            <person name="Keizer G."/>
            <person name="Linton E."/>
            <person name="Llaca V."/>
            <person name="Song R."/>
            <person name="Tanyolac B."/>
            <person name="Young S."/>
            <person name="Ho-Il K."/>
            <person name="Hahn J.H."/>
            <person name="Sangsakoo G."/>
            <person name="Vanavichit A."/>
            <person name="de Mattos Luiz.A.T."/>
            <person name="Zimmer P.D."/>
            <person name="Malone G."/>
            <person name="Dellagostin O."/>
            <person name="de Oliveira A.C."/>
            <person name="Bevan M."/>
            <person name="Bancroft I."/>
            <person name="Minx P."/>
            <person name="Cordum H."/>
            <person name="Wilson R."/>
            <person name="Cheng Z."/>
            <person name="Jin W."/>
            <person name="Jiang J."/>
            <person name="Leong S.A."/>
            <person name="Iwama H."/>
            <person name="Gojobori T."/>
            <person name="Itoh T."/>
            <person name="Niimura Y."/>
            <person name="Fujii Y."/>
            <person name="Habara T."/>
            <person name="Sakai H."/>
            <person name="Sato Y."/>
            <person name="Wilson G."/>
            <person name="Kumar K."/>
            <person name="McCouch S."/>
            <person name="Juretic N."/>
            <person name="Hoen D."/>
            <person name="Wright S."/>
            <person name="Bruskiewich R."/>
            <person name="Bureau T."/>
            <person name="Miyao A."/>
            <person name="Hirochika H."/>
            <person name="Nishikawa T."/>
            <person name="Kadowaki K."/>
            <person name="Sugiura M."/>
            <person name="Burr B."/>
            <person name="Sasaki T."/>
        </authorList>
    </citation>
    <scope>NUCLEOTIDE SEQUENCE [LARGE SCALE GENOMIC DNA]</scope>
    <source>
        <strain evidence="3">cv. Nipponbare</strain>
    </source>
</reference>
<dbReference type="Proteomes" id="UP000059680">
    <property type="component" value="Chromosome 6"/>
</dbReference>
<reference evidence="2 3" key="2">
    <citation type="journal article" date="2013" name="Plant Cell Physiol.">
        <title>Rice Annotation Project Database (RAP-DB): an integrative and interactive database for rice genomics.</title>
        <authorList>
            <person name="Sakai H."/>
            <person name="Lee S.S."/>
            <person name="Tanaka T."/>
            <person name="Numa H."/>
            <person name="Kim J."/>
            <person name="Kawahara Y."/>
            <person name="Wakimoto H."/>
            <person name="Yang C.C."/>
            <person name="Iwamoto M."/>
            <person name="Abe T."/>
            <person name="Yamada Y."/>
            <person name="Muto A."/>
            <person name="Inokuchi H."/>
            <person name="Ikemura T."/>
            <person name="Matsumoto T."/>
            <person name="Sasaki T."/>
            <person name="Itoh T."/>
        </authorList>
    </citation>
    <scope>NUCLEOTIDE SEQUENCE [LARGE SCALE GENOMIC DNA]</scope>
    <source>
        <strain evidence="3">cv. Nipponbare</strain>
    </source>
</reference>
<feature type="non-terminal residue" evidence="2">
    <location>
        <position position="253"/>
    </location>
</feature>